<dbReference type="RefSeq" id="WP_071071546.1">
    <property type="nucleotide sequence ID" value="NZ_CP017755.1"/>
</dbReference>
<keyword evidence="2" id="KW-0804">Transcription</keyword>
<dbReference type="Pfam" id="PF12833">
    <property type="entry name" value="HTH_18"/>
    <property type="match status" value="1"/>
</dbReference>
<dbReference type="SUPFAM" id="SSF46689">
    <property type="entry name" value="Homeodomain-like"/>
    <property type="match status" value="1"/>
</dbReference>
<dbReference type="InterPro" id="IPR029062">
    <property type="entry name" value="Class_I_gatase-like"/>
</dbReference>
<evidence type="ECO:0000256" key="1">
    <source>
        <dbReference type="ARBA" id="ARBA00023015"/>
    </source>
</evidence>
<dbReference type="Gene3D" id="1.10.10.60">
    <property type="entry name" value="Homeodomain-like"/>
    <property type="match status" value="1"/>
</dbReference>
<protein>
    <submittedName>
        <fullName evidence="4">AraC family transcriptional regulator</fullName>
    </submittedName>
</protein>
<dbReference type="PANTHER" id="PTHR43130:SF11">
    <property type="entry name" value="TRANSCRIPTIONAL REGULATORY PROTEIN"/>
    <property type="match status" value="1"/>
</dbReference>
<keyword evidence="1" id="KW-0805">Transcription regulation</keyword>
<dbReference type="EMBL" id="CP017755">
    <property type="protein sequence ID" value="AOZ08899.1"/>
    <property type="molecule type" value="Genomic_DNA"/>
</dbReference>
<evidence type="ECO:0000313" key="5">
    <source>
        <dbReference type="Proteomes" id="UP000177515"/>
    </source>
</evidence>
<reference evidence="4 5" key="1">
    <citation type="submission" date="2016-10" db="EMBL/GenBank/DDBJ databases">
        <title>Complete genome sequences of three Cupriavidus strains isolated from various Malaysian environments.</title>
        <authorList>
            <person name="Abdullah A.A.-A."/>
            <person name="Shafie N.A.H."/>
            <person name="Lau N.S."/>
        </authorList>
    </citation>
    <scope>NUCLEOTIDE SEQUENCE [LARGE SCALE GENOMIC DNA]</scope>
    <source>
        <strain evidence="4 5">USMAA1020</strain>
    </source>
</reference>
<evidence type="ECO:0000259" key="3">
    <source>
        <dbReference type="PROSITE" id="PS01124"/>
    </source>
</evidence>
<feature type="domain" description="HTH araC/xylS-type" evidence="3">
    <location>
        <begin position="221"/>
        <end position="320"/>
    </location>
</feature>
<dbReference type="InterPro" id="IPR052158">
    <property type="entry name" value="INH-QAR"/>
</dbReference>
<dbReference type="PANTHER" id="PTHR43130">
    <property type="entry name" value="ARAC-FAMILY TRANSCRIPTIONAL REGULATOR"/>
    <property type="match status" value="1"/>
</dbReference>
<evidence type="ECO:0000256" key="2">
    <source>
        <dbReference type="ARBA" id="ARBA00023163"/>
    </source>
</evidence>
<dbReference type="SMART" id="SM00342">
    <property type="entry name" value="HTH_ARAC"/>
    <property type="match status" value="1"/>
</dbReference>
<proteinExistence type="predicted"/>
<sequence>MPPPTPCRIGLLLYPEFMPAGLFAFADLVHAANRRAGTVLFEPMFVAAQAGVVECAHGHSLKAGLSAQEACLDAILIPGLWAESSGQIASALAKNADMITVLAGLQESVMMWSYCTGVCLAAATGRLNGQKATITWWLADMVREQYPKAVWQTERTIAYNSRTATASGINGYLPIAQTFIETRLGKEAYRDLTKLMVLPRPERTHHAFQMMSLIEQPDRLLRELHRITEQISATEATVSRLAQELNMTERTLARKVVAATGLPVASYVRRIKLNQVSERLIHTSAPANTISAELGFSSDSGMRRMFKDLTALTPAQYRQAFGRSWTP</sequence>
<name>A0ABN4TWU2_9BURK</name>
<dbReference type="Proteomes" id="UP000177515">
    <property type="component" value="Chromosome 2"/>
</dbReference>
<dbReference type="PROSITE" id="PS01124">
    <property type="entry name" value="HTH_ARAC_FAMILY_2"/>
    <property type="match status" value="1"/>
</dbReference>
<dbReference type="InterPro" id="IPR018060">
    <property type="entry name" value="HTH_AraC"/>
</dbReference>
<organism evidence="4 5">
    <name type="scientific">Cupriavidus malaysiensis</name>
    <dbReference type="NCBI Taxonomy" id="367825"/>
    <lineage>
        <taxon>Bacteria</taxon>
        <taxon>Pseudomonadati</taxon>
        <taxon>Pseudomonadota</taxon>
        <taxon>Betaproteobacteria</taxon>
        <taxon>Burkholderiales</taxon>
        <taxon>Burkholderiaceae</taxon>
        <taxon>Cupriavidus</taxon>
    </lineage>
</organism>
<gene>
    <name evidence="4" type="ORF">BKK80_23760</name>
</gene>
<dbReference type="SUPFAM" id="SSF52317">
    <property type="entry name" value="Class I glutamine amidotransferase-like"/>
    <property type="match status" value="1"/>
</dbReference>
<dbReference type="Gene3D" id="3.40.50.880">
    <property type="match status" value="1"/>
</dbReference>
<evidence type="ECO:0000313" key="4">
    <source>
        <dbReference type="EMBL" id="AOZ08899.1"/>
    </source>
</evidence>
<accession>A0ABN4TWU2</accession>
<dbReference type="InterPro" id="IPR009057">
    <property type="entry name" value="Homeodomain-like_sf"/>
</dbReference>
<keyword evidence="5" id="KW-1185">Reference proteome</keyword>